<dbReference type="Pfam" id="PF22788">
    <property type="entry name" value="COP9_hel_rpt"/>
    <property type="match status" value="1"/>
</dbReference>
<evidence type="ECO:0000313" key="3">
    <source>
        <dbReference type="EMBL" id="JAG49629.1"/>
    </source>
</evidence>
<sequence length="165" mass="18628">MPLRGIELMSVAITKIQTSPSQLTLVHADLCQLCLVAKCLKPALKFLDIDITSIATADEAGQFDSKYFLLYYYYGGMIYTALKNYDRALYMFEVVISTPAMAVSHIMLEAYKKYLLVSLILHGKVIPMPKYTSQVVGRFIKPLSVAYHELANVYATNNTEDLERQ</sequence>
<name>A0A0K8S908_LYGHE</name>
<evidence type="ECO:0000259" key="2">
    <source>
        <dbReference type="Pfam" id="PF22788"/>
    </source>
</evidence>
<dbReference type="GO" id="GO:0006511">
    <property type="term" value="P:ubiquitin-dependent protein catabolic process"/>
    <property type="evidence" value="ECO:0007669"/>
    <property type="project" value="TreeGrafter"/>
</dbReference>
<protein>
    <recommendedName>
        <fullName evidence="2">COP9 signalosome complex subunit 3 N-terminal helical repeats domain-containing protein</fullName>
    </recommendedName>
</protein>
<dbReference type="PANTHER" id="PTHR10758">
    <property type="entry name" value="26S PROTEASOME NON-ATPASE REGULATORY SUBUNIT 3/COP9 SIGNALOSOME COMPLEX SUBUNIT 3"/>
    <property type="match status" value="1"/>
</dbReference>
<dbReference type="AlphaFoldDB" id="A0A0K8S908"/>
<accession>A0A0K8S908</accession>
<keyword evidence="1" id="KW-0963">Cytoplasm</keyword>
<dbReference type="InterPro" id="IPR050756">
    <property type="entry name" value="CSN3"/>
</dbReference>
<dbReference type="EMBL" id="GBRD01016197">
    <property type="protein sequence ID" value="JAG49629.1"/>
    <property type="molecule type" value="Transcribed_RNA"/>
</dbReference>
<reference evidence="3" key="1">
    <citation type="submission" date="2014-09" db="EMBL/GenBank/DDBJ databases">
        <authorList>
            <person name="Magalhaes I.L.F."/>
            <person name="Oliveira U."/>
            <person name="Santos F.R."/>
            <person name="Vidigal T.H.D.A."/>
            <person name="Brescovit A.D."/>
            <person name="Santos A.J."/>
        </authorList>
    </citation>
    <scope>NUCLEOTIDE SEQUENCE</scope>
</reference>
<organism evidence="3">
    <name type="scientific">Lygus hesperus</name>
    <name type="common">Western plant bug</name>
    <dbReference type="NCBI Taxonomy" id="30085"/>
    <lineage>
        <taxon>Eukaryota</taxon>
        <taxon>Metazoa</taxon>
        <taxon>Ecdysozoa</taxon>
        <taxon>Arthropoda</taxon>
        <taxon>Hexapoda</taxon>
        <taxon>Insecta</taxon>
        <taxon>Pterygota</taxon>
        <taxon>Neoptera</taxon>
        <taxon>Paraneoptera</taxon>
        <taxon>Hemiptera</taxon>
        <taxon>Heteroptera</taxon>
        <taxon>Panheteroptera</taxon>
        <taxon>Cimicomorpha</taxon>
        <taxon>Miridae</taxon>
        <taxon>Mirini</taxon>
        <taxon>Lygus</taxon>
    </lineage>
</organism>
<dbReference type="InterPro" id="IPR055089">
    <property type="entry name" value="COP9_N"/>
</dbReference>
<dbReference type="GO" id="GO:0008180">
    <property type="term" value="C:COP9 signalosome"/>
    <property type="evidence" value="ECO:0007669"/>
    <property type="project" value="TreeGrafter"/>
</dbReference>
<proteinExistence type="predicted"/>
<evidence type="ECO:0000256" key="1">
    <source>
        <dbReference type="ARBA" id="ARBA00022490"/>
    </source>
</evidence>
<dbReference type="PANTHER" id="PTHR10758:SF1">
    <property type="entry name" value="COP9 SIGNALOSOME COMPLEX SUBUNIT 3"/>
    <property type="match status" value="1"/>
</dbReference>
<feature type="domain" description="COP9 signalosome complex subunit 3 N-terminal helical repeats" evidence="2">
    <location>
        <begin position="2"/>
        <end position="136"/>
    </location>
</feature>